<dbReference type="AlphaFoldDB" id="A0A1J1I1F7"/>
<gene>
    <name evidence="1" type="ORF">CLUMA_CG006419</name>
</gene>
<protein>
    <submittedName>
        <fullName evidence="1">CLUMA_CG006419, isoform A</fullName>
    </submittedName>
</protein>
<evidence type="ECO:0000313" key="2">
    <source>
        <dbReference type="Proteomes" id="UP000183832"/>
    </source>
</evidence>
<dbReference type="EMBL" id="CVRI01000035">
    <property type="protein sequence ID" value="CRK92678.1"/>
    <property type="molecule type" value="Genomic_DNA"/>
</dbReference>
<organism evidence="1 2">
    <name type="scientific">Clunio marinus</name>
    <dbReference type="NCBI Taxonomy" id="568069"/>
    <lineage>
        <taxon>Eukaryota</taxon>
        <taxon>Metazoa</taxon>
        <taxon>Ecdysozoa</taxon>
        <taxon>Arthropoda</taxon>
        <taxon>Hexapoda</taxon>
        <taxon>Insecta</taxon>
        <taxon>Pterygota</taxon>
        <taxon>Neoptera</taxon>
        <taxon>Endopterygota</taxon>
        <taxon>Diptera</taxon>
        <taxon>Nematocera</taxon>
        <taxon>Chironomoidea</taxon>
        <taxon>Chironomidae</taxon>
        <taxon>Clunio</taxon>
    </lineage>
</organism>
<accession>A0A1J1I1F7</accession>
<name>A0A1J1I1F7_9DIPT</name>
<reference evidence="1 2" key="1">
    <citation type="submission" date="2015-04" db="EMBL/GenBank/DDBJ databases">
        <authorList>
            <person name="Syromyatnikov M.Y."/>
            <person name="Popov V.N."/>
        </authorList>
    </citation>
    <scope>NUCLEOTIDE SEQUENCE [LARGE SCALE GENOMIC DNA]</scope>
</reference>
<dbReference type="Proteomes" id="UP000183832">
    <property type="component" value="Unassembled WGS sequence"/>
</dbReference>
<evidence type="ECO:0000313" key="1">
    <source>
        <dbReference type="EMBL" id="CRK92678.1"/>
    </source>
</evidence>
<keyword evidence="2" id="KW-1185">Reference proteome</keyword>
<sequence length="109" mass="12803">MSMTRILISSLPIDSETTSHVTLRRRNSCINYLFHGTYPDFCGIFSMLYVNLYYHFSLIQLIVVNEVNITKCPINRIHVQLQINNVRLDVFKTLRRGKLFSRAADFFKN</sequence>
<proteinExistence type="predicted"/>